<proteinExistence type="predicted"/>
<dbReference type="AlphaFoldDB" id="A0A7X9XZM6"/>
<accession>A0A7X9XZM6</accession>
<evidence type="ECO:0000313" key="2">
    <source>
        <dbReference type="Proteomes" id="UP000565613"/>
    </source>
</evidence>
<evidence type="ECO:0000313" key="1">
    <source>
        <dbReference type="EMBL" id="NMF25077.1"/>
    </source>
</evidence>
<dbReference type="RefSeq" id="WP_206109715.1">
    <property type="nucleotide sequence ID" value="NZ_JABAGR010000001.1"/>
</dbReference>
<sequence>MSVYAEVSKMVPSTPDDGYNVLLDMELGKLSTGDRELFHQEALYCVSLYRTYGAKADDDEFCEQKIMERFAAEEAARS</sequence>
<dbReference type="EMBL" id="JABAGR010000001">
    <property type="protein sequence ID" value="NMF25077.1"/>
    <property type="molecule type" value="Genomic_DNA"/>
</dbReference>
<protein>
    <submittedName>
        <fullName evidence="1">Uncharacterized protein</fullName>
    </submittedName>
</protein>
<name>A0A7X9XZM6_9ACTN</name>
<reference evidence="1 2" key="1">
    <citation type="submission" date="2020-04" db="EMBL/GenBank/DDBJ databases">
        <authorList>
            <person name="Hitch T.C.A."/>
            <person name="Wylensek D."/>
            <person name="Clavel T."/>
        </authorList>
    </citation>
    <scope>NUCLEOTIDE SEQUENCE [LARGE SCALE GENOMIC DNA]</scope>
    <source>
        <strain evidence="1 2">105184</strain>
    </source>
</reference>
<gene>
    <name evidence="1" type="ORF">HF885_01280</name>
</gene>
<comment type="caution">
    <text evidence="1">The sequence shown here is derived from an EMBL/GenBank/DDBJ whole genome shotgun (WGS) entry which is preliminary data.</text>
</comment>
<organism evidence="1 2">
    <name type="scientific">Parafannyhessea umbonata</name>
    <dbReference type="NCBI Taxonomy" id="604330"/>
    <lineage>
        <taxon>Bacteria</taxon>
        <taxon>Bacillati</taxon>
        <taxon>Actinomycetota</taxon>
        <taxon>Coriobacteriia</taxon>
        <taxon>Coriobacteriales</taxon>
        <taxon>Atopobiaceae</taxon>
        <taxon>Parafannyhessea</taxon>
    </lineage>
</organism>
<dbReference type="Proteomes" id="UP000565613">
    <property type="component" value="Unassembled WGS sequence"/>
</dbReference>